<comment type="caution">
    <text evidence="3">The sequence shown here is derived from an EMBL/GenBank/DDBJ whole genome shotgun (WGS) entry which is preliminary data.</text>
</comment>
<gene>
    <name evidence="3" type="ORF">BKA15_005425</name>
</gene>
<organism evidence="3 4">
    <name type="scientific">Microlunatus parietis</name>
    <dbReference type="NCBI Taxonomy" id="682979"/>
    <lineage>
        <taxon>Bacteria</taxon>
        <taxon>Bacillati</taxon>
        <taxon>Actinomycetota</taxon>
        <taxon>Actinomycetes</taxon>
        <taxon>Propionibacteriales</taxon>
        <taxon>Propionibacteriaceae</taxon>
        <taxon>Microlunatus</taxon>
    </lineage>
</organism>
<feature type="domain" description="Mannosyl-glycoprotein endo-beta-N-acetylglucosamidase-like" evidence="2">
    <location>
        <begin position="31"/>
        <end position="190"/>
    </location>
</feature>
<name>A0A7Y9IBX9_9ACTN</name>
<evidence type="ECO:0000313" key="3">
    <source>
        <dbReference type="EMBL" id="NYE74096.1"/>
    </source>
</evidence>
<dbReference type="Proteomes" id="UP000569914">
    <property type="component" value="Unassembled WGS sequence"/>
</dbReference>
<dbReference type="InterPro" id="IPR036365">
    <property type="entry name" value="PGBD-like_sf"/>
</dbReference>
<dbReference type="Pfam" id="PF01471">
    <property type="entry name" value="PG_binding_1"/>
    <property type="match status" value="1"/>
</dbReference>
<reference evidence="3 4" key="1">
    <citation type="submission" date="2020-07" db="EMBL/GenBank/DDBJ databases">
        <title>Sequencing the genomes of 1000 actinobacteria strains.</title>
        <authorList>
            <person name="Klenk H.-P."/>
        </authorList>
    </citation>
    <scope>NUCLEOTIDE SEQUENCE [LARGE SCALE GENOMIC DNA]</scope>
    <source>
        <strain evidence="3 4">DSM 22083</strain>
    </source>
</reference>
<dbReference type="InterPro" id="IPR002477">
    <property type="entry name" value="Peptidoglycan-bd-like"/>
</dbReference>
<dbReference type="Gene3D" id="1.10.530.10">
    <property type="match status" value="1"/>
</dbReference>
<dbReference type="SUPFAM" id="SSF47090">
    <property type="entry name" value="PGBD-like"/>
    <property type="match status" value="1"/>
</dbReference>
<dbReference type="PRINTS" id="PR01002">
    <property type="entry name" value="FLGFLGJ"/>
</dbReference>
<dbReference type="EMBL" id="JACCBU010000001">
    <property type="protein sequence ID" value="NYE74096.1"/>
    <property type="molecule type" value="Genomic_DNA"/>
</dbReference>
<accession>A0A7Y9IBX9</accession>
<keyword evidence="1 3" id="KW-0378">Hydrolase</keyword>
<evidence type="ECO:0000313" key="4">
    <source>
        <dbReference type="Proteomes" id="UP000569914"/>
    </source>
</evidence>
<dbReference type="Gene3D" id="1.10.101.10">
    <property type="entry name" value="PGBD-like superfamily/PGBD"/>
    <property type="match status" value="1"/>
</dbReference>
<dbReference type="InterPro" id="IPR036366">
    <property type="entry name" value="PGBDSf"/>
</dbReference>
<dbReference type="GO" id="GO:0071973">
    <property type="term" value="P:bacterial-type flagellum-dependent cell motility"/>
    <property type="evidence" value="ECO:0007669"/>
    <property type="project" value="TreeGrafter"/>
</dbReference>
<dbReference type="AlphaFoldDB" id="A0A7Y9IBX9"/>
<dbReference type="SMART" id="SM00047">
    <property type="entry name" value="LYZ2"/>
    <property type="match status" value="1"/>
</dbReference>
<keyword evidence="4" id="KW-1185">Reference proteome</keyword>
<dbReference type="RefSeq" id="WP_179756159.1">
    <property type="nucleotide sequence ID" value="NZ_JACCBU010000001.1"/>
</dbReference>
<evidence type="ECO:0000259" key="2">
    <source>
        <dbReference type="SMART" id="SM00047"/>
    </source>
</evidence>
<sequence length="264" mass="28008">MRVKKSIMGVILGGVAAVALTAGMIIVGTTDSARAEDPATFFAAAKDPAQAGEREFGVPASVAMAQAALESGWGESSLTKEGNAYFGIKCGTDNGPISNRCIEKVTQECDPQGNCWDEVALFRGYASATDSFRDHGHFLRNRPRYAAAFDHTGNPDQFIREVHKAGYATDPAYSDKIISMMQKYHLYQYNVGGGTPSKPTIKEGSKGAAVSEAQQLLNAKGSYGLTVDGVFGARTKAAVIDFQSRNGLTADGIVGPQTWAKLLA</sequence>
<proteinExistence type="predicted"/>
<dbReference type="InterPro" id="IPR002901">
    <property type="entry name" value="MGlyc_endo_b_GlcNAc-like_dom"/>
</dbReference>
<dbReference type="GO" id="GO:0004040">
    <property type="term" value="F:amidase activity"/>
    <property type="evidence" value="ECO:0007669"/>
    <property type="project" value="InterPro"/>
</dbReference>
<dbReference type="InterPro" id="IPR051056">
    <property type="entry name" value="Glycosyl_Hydrolase_73"/>
</dbReference>
<protein>
    <submittedName>
        <fullName evidence="3">Flagellum-specific peptidoglycan hydrolase FlgJ</fullName>
    </submittedName>
</protein>
<evidence type="ECO:0000256" key="1">
    <source>
        <dbReference type="ARBA" id="ARBA00022801"/>
    </source>
</evidence>
<dbReference type="Pfam" id="PF01832">
    <property type="entry name" value="Glucosaminidase"/>
    <property type="match status" value="1"/>
</dbReference>
<dbReference type="PANTHER" id="PTHR33308:SF9">
    <property type="entry name" value="PEPTIDOGLYCAN HYDROLASE FLGJ"/>
    <property type="match status" value="1"/>
</dbReference>
<dbReference type="PANTHER" id="PTHR33308">
    <property type="entry name" value="PEPTIDOGLYCAN HYDROLASE FLGJ"/>
    <property type="match status" value="1"/>
</dbReference>